<dbReference type="RefSeq" id="XP_047838104.1">
    <property type="nucleotide sequence ID" value="XM_047982142.1"/>
</dbReference>
<dbReference type="KEGG" id="ptkz:JDV02_001232"/>
<dbReference type="EMBL" id="CP086354">
    <property type="protein sequence ID" value="UNI14623.1"/>
    <property type="molecule type" value="Genomic_DNA"/>
</dbReference>
<sequence length="121" mass="13901">MSAQRHSIARPLSFAGRTIGHEDICRVPDDVARITVPSRQKMTFLQDINGYNTASTLDWFALPYLWGNMLLGLRKRLTNPLSLWSEPTSIRTSRWKPEAFENQRLSAKIVMPKHIQASHQQ</sequence>
<keyword evidence="2" id="KW-1185">Reference proteome</keyword>
<evidence type="ECO:0000313" key="1">
    <source>
        <dbReference type="EMBL" id="UNI14623.1"/>
    </source>
</evidence>
<evidence type="ECO:0000313" key="2">
    <source>
        <dbReference type="Proteomes" id="UP000829364"/>
    </source>
</evidence>
<reference evidence="1" key="1">
    <citation type="submission" date="2021-11" db="EMBL/GenBank/DDBJ databases">
        <title>Purpureocillium_takamizusanense_genome.</title>
        <authorList>
            <person name="Nguyen N.-H."/>
        </authorList>
    </citation>
    <scope>NUCLEOTIDE SEQUENCE</scope>
    <source>
        <strain evidence="1">PT3</strain>
    </source>
</reference>
<accession>A0A9Q8Q8T8</accession>
<dbReference type="GeneID" id="72063195"/>
<proteinExistence type="predicted"/>
<protein>
    <submittedName>
        <fullName evidence="1">Uncharacterized protein</fullName>
    </submittedName>
</protein>
<dbReference type="AlphaFoldDB" id="A0A9Q8Q8T8"/>
<dbReference type="Proteomes" id="UP000829364">
    <property type="component" value="Chromosome 1"/>
</dbReference>
<name>A0A9Q8Q8T8_9HYPO</name>
<gene>
    <name evidence="1" type="ORF">JDV02_001232</name>
</gene>
<organism evidence="1 2">
    <name type="scientific">Purpureocillium takamizusanense</name>
    <dbReference type="NCBI Taxonomy" id="2060973"/>
    <lineage>
        <taxon>Eukaryota</taxon>
        <taxon>Fungi</taxon>
        <taxon>Dikarya</taxon>
        <taxon>Ascomycota</taxon>
        <taxon>Pezizomycotina</taxon>
        <taxon>Sordariomycetes</taxon>
        <taxon>Hypocreomycetidae</taxon>
        <taxon>Hypocreales</taxon>
        <taxon>Ophiocordycipitaceae</taxon>
        <taxon>Purpureocillium</taxon>
    </lineage>
</organism>